<comment type="caution">
    <text evidence="2">The sequence shown here is derived from an EMBL/GenBank/DDBJ whole genome shotgun (WGS) entry which is preliminary data.</text>
</comment>
<name>A0A9D4XUC3_PEA</name>
<evidence type="ECO:0000313" key="2">
    <source>
        <dbReference type="EMBL" id="KAI5425305.1"/>
    </source>
</evidence>
<dbReference type="PANTHER" id="PTHR31672">
    <property type="entry name" value="BNACNNG10540D PROTEIN"/>
    <property type="match status" value="1"/>
</dbReference>
<keyword evidence="3" id="KW-1185">Reference proteome</keyword>
<dbReference type="InterPro" id="IPR017451">
    <property type="entry name" value="F-box-assoc_interact_dom"/>
</dbReference>
<dbReference type="OrthoDB" id="591557at2759"/>
<gene>
    <name evidence="2" type="ORF">KIW84_031194</name>
</gene>
<dbReference type="InterPro" id="IPR036047">
    <property type="entry name" value="F-box-like_dom_sf"/>
</dbReference>
<dbReference type="Pfam" id="PF07734">
    <property type="entry name" value="FBA_1"/>
    <property type="match status" value="1"/>
</dbReference>
<organism evidence="2 3">
    <name type="scientific">Pisum sativum</name>
    <name type="common">Garden pea</name>
    <name type="synonym">Lathyrus oleraceus</name>
    <dbReference type="NCBI Taxonomy" id="3888"/>
    <lineage>
        <taxon>Eukaryota</taxon>
        <taxon>Viridiplantae</taxon>
        <taxon>Streptophyta</taxon>
        <taxon>Embryophyta</taxon>
        <taxon>Tracheophyta</taxon>
        <taxon>Spermatophyta</taxon>
        <taxon>Magnoliopsida</taxon>
        <taxon>eudicotyledons</taxon>
        <taxon>Gunneridae</taxon>
        <taxon>Pentapetalae</taxon>
        <taxon>rosids</taxon>
        <taxon>fabids</taxon>
        <taxon>Fabales</taxon>
        <taxon>Fabaceae</taxon>
        <taxon>Papilionoideae</taxon>
        <taxon>50 kb inversion clade</taxon>
        <taxon>NPAAA clade</taxon>
        <taxon>Hologalegina</taxon>
        <taxon>IRL clade</taxon>
        <taxon>Fabeae</taxon>
        <taxon>Lathyrus</taxon>
    </lineage>
</organism>
<dbReference type="InterPro" id="IPR001810">
    <property type="entry name" value="F-box_dom"/>
</dbReference>
<reference evidence="2 3" key="1">
    <citation type="journal article" date="2022" name="Nat. Genet.">
        <title>Improved pea reference genome and pan-genome highlight genomic features and evolutionary characteristics.</title>
        <authorList>
            <person name="Yang T."/>
            <person name="Liu R."/>
            <person name="Luo Y."/>
            <person name="Hu S."/>
            <person name="Wang D."/>
            <person name="Wang C."/>
            <person name="Pandey M.K."/>
            <person name="Ge S."/>
            <person name="Xu Q."/>
            <person name="Li N."/>
            <person name="Li G."/>
            <person name="Huang Y."/>
            <person name="Saxena R.K."/>
            <person name="Ji Y."/>
            <person name="Li M."/>
            <person name="Yan X."/>
            <person name="He Y."/>
            <person name="Liu Y."/>
            <person name="Wang X."/>
            <person name="Xiang C."/>
            <person name="Varshney R.K."/>
            <person name="Ding H."/>
            <person name="Gao S."/>
            <person name="Zong X."/>
        </authorList>
    </citation>
    <scope>NUCLEOTIDE SEQUENCE [LARGE SCALE GENOMIC DNA]</scope>
    <source>
        <strain evidence="2 3">cv. Zhongwan 6</strain>
    </source>
</reference>
<dbReference type="Gramene" id="Psat03G0119400-T1">
    <property type="protein sequence ID" value="KAI5425305.1"/>
    <property type="gene ID" value="KIW84_031194"/>
</dbReference>
<dbReference type="NCBIfam" id="TIGR01640">
    <property type="entry name" value="F_box_assoc_1"/>
    <property type="match status" value="1"/>
</dbReference>
<accession>A0A9D4XUC3</accession>
<proteinExistence type="predicted"/>
<dbReference type="SMART" id="SM00256">
    <property type="entry name" value="FBOX"/>
    <property type="match status" value="1"/>
</dbReference>
<dbReference type="Pfam" id="PF00646">
    <property type="entry name" value="F-box"/>
    <property type="match status" value="1"/>
</dbReference>
<feature type="domain" description="F-box" evidence="1">
    <location>
        <begin position="22"/>
        <end position="62"/>
    </location>
</feature>
<dbReference type="PANTHER" id="PTHR31672:SF13">
    <property type="entry name" value="F-BOX PROTEIN CPR30-LIKE"/>
    <property type="match status" value="1"/>
</dbReference>
<sequence>MNHPPSKPARRPTNASPSPVTFPSDLIVEVLSLLDVKSVMRMRCVSKFCNSLYTDHIFVKLHFNRSLQEPHLALVTTDYDTFRIVPYSVSNLLENPPITLADDPCYVIDNYFYPLDLVHQVIGSCNGLICLLSYSDIDSFFWLSFWNPSTRAMSKQLGFNFGLLNDPTSFKFSFGYDNSTNSYKVVMLKFHSDKLMIVEAKVFSVADNVWREIQNFPAVPFQMIEFRHQVNNGVYLNGTLNWLAIFDFKVTYVEVVISLDLGTETYKQIHLPPSFDEKPYVDPTISVLMNYLCFSYHFQDTHFVIWKMVEFGVEESWTQFLKISYERLHIHPYSMGPLVPFYLSKNGETLILANILQDQMILYNLRDNRAVRTRITNKISWFSVKSYVKSMASIC</sequence>
<evidence type="ECO:0000259" key="1">
    <source>
        <dbReference type="SMART" id="SM00256"/>
    </source>
</evidence>
<dbReference type="InterPro" id="IPR050796">
    <property type="entry name" value="SCF_F-box_component"/>
</dbReference>
<protein>
    <recommendedName>
        <fullName evidence="1">F-box domain-containing protein</fullName>
    </recommendedName>
</protein>
<dbReference type="InterPro" id="IPR006527">
    <property type="entry name" value="F-box-assoc_dom_typ1"/>
</dbReference>
<dbReference type="EMBL" id="JAMSHJ010000003">
    <property type="protein sequence ID" value="KAI5425305.1"/>
    <property type="molecule type" value="Genomic_DNA"/>
</dbReference>
<evidence type="ECO:0000313" key="3">
    <source>
        <dbReference type="Proteomes" id="UP001058974"/>
    </source>
</evidence>
<dbReference type="SUPFAM" id="SSF81383">
    <property type="entry name" value="F-box domain"/>
    <property type="match status" value="1"/>
</dbReference>
<dbReference type="Proteomes" id="UP001058974">
    <property type="component" value="Chromosome 3"/>
</dbReference>
<dbReference type="AlphaFoldDB" id="A0A9D4XUC3"/>